<reference evidence="2 3" key="1">
    <citation type="journal article" date="2024" name="Int. J. Mol. Sci.">
        <title>Exploration of Alicyclobacillus spp. Genome in Search of Antibiotic Resistance.</title>
        <authorList>
            <person name="Bucka-Kolendo J."/>
            <person name="Kiousi D.E."/>
            <person name="Dekowska A."/>
            <person name="Mikolajczuk-Szczyrba A."/>
            <person name="Karadedos D.M."/>
            <person name="Michael P."/>
            <person name="Galanis A."/>
            <person name="Sokolowska B."/>
        </authorList>
    </citation>
    <scope>NUCLEOTIDE SEQUENCE [LARGE SCALE GENOMIC DNA]</scope>
    <source>
        <strain evidence="2 3">KKP 3000</strain>
    </source>
</reference>
<sequence>MTSVVLISIMMALGAAQYHWNPYELFAYGNGFILGALLIGLVGLVFEIAIEINFRSNKARVYDKRSRKQKR</sequence>
<dbReference type="EMBL" id="JBDXSU010000001">
    <property type="protein sequence ID" value="MFB5188974.1"/>
    <property type="molecule type" value="Genomic_DNA"/>
</dbReference>
<organism evidence="2 3">
    <name type="scientific">Alicyclobacillus fastidiosus</name>
    <dbReference type="NCBI Taxonomy" id="392011"/>
    <lineage>
        <taxon>Bacteria</taxon>
        <taxon>Bacillati</taxon>
        <taxon>Bacillota</taxon>
        <taxon>Bacilli</taxon>
        <taxon>Bacillales</taxon>
        <taxon>Alicyclobacillaceae</taxon>
        <taxon>Alicyclobacillus</taxon>
    </lineage>
</organism>
<keyword evidence="1" id="KW-0812">Transmembrane</keyword>
<protein>
    <submittedName>
        <fullName evidence="2">Uncharacterized protein</fullName>
    </submittedName>
</protein>
<evidence type="ECO:0000256" key="1">
    <source>
        <dbReference type="SAM" id="Phobius"/>
    </source>
</evidence>
<keyword evidence="1" id="KW-1133">Transmembrane helix</keyword>
<proteinExistence type="predicted"/>
<comment type="caution">
    <text evidence="2">The sequence shown here is derived from an EMBL/GenBank/DDBJ whole genome shotgun (WGS) entry which is preliminary data.</text>
</comment>
<accession>A0ABV5A9M2</accession>
<feature type="transmembrane region" description="Helical" evidence="1">
    <location>
        <begin position="26"/>
        <end position="50"/>
    </location>
</feature>
<gene>
    <name evidence="2" type="ORF">KKP3000_001413</name>
</gene>
<evidence type="ECO:0000313" key="3">
    <source>
        <dbReference type="Proteomes" id="UP001579974"/>
    </source>
</evidence>
<dbReference type="Proteomes" id="UP001579974">
    <property type="component" value="Unassembled WGS sequence"/>
</dbReference>
<keyword evidence="1" id="KW-0472">Membrane</keyword>
<evidence type="ECO:0000313" key="2">
    <source>
        <dbReference type="EMBL" id="MFB5188974.1"/>
    </source>
</evidence>
<dbReference type="RefSeq" id="WP_275475796.1">
    <property type="nucleotide sequence ID" value="NZ_CP162940.1"/>
</dbReference>
<keyword evidence="3" id="KW-1185">Reference proteome</keyword>
<name>A0ABV5A9M2_9BACL</name>